<keyword evidence="10" id="KW-0460">Magnesium</keyword>
<feature type="compositionally biased region" description="Basic and acidic residues" evidence="15">
    <location>
        <begin position="862"/>
        <end position="872"/>
    </location>
</feature>
<dbReference type="Gene3D" id="2.40.40.20">
    <property type="match status" value="1"/>
</dbReference>
<dbReference type="InterPro" id="IPR007066">
    <property type="entry name" value="RNA_pol_Rpb1_3"/>
</dbReference>
<dbReference type="InterPro" id="IPR042102">
    <property type="entry name" value="RNA_pol_Rpb1_3_sf"/>
</dbReference>
<evidence type="ECO:0000313" key="17">
    <source>
        <dbReference type="EMBL" id="CAD8717866.1"/>
    </source>
</evidence>
<dbReference type="Pfam" id="PF05000">
    <property type="entry name" value="RNA_pol_Rpb1_4"/>
    <property type="match status" value="1"/>
</dbReference>
<keyword evidence="11" id="KW-0804">Transcription</keyword>
<feature type="compositionally biased region" description="Low complexity" evidence="15">
    <location>
        <begin position="976"/>
        <end position="988"/>
    </location>
</feature>
<dbReference type="EMBL" id="HBFC01030358">
    <property type="protein sequence ID" value="CAD8717866.1"/>
    <property type="molecule type" value="Transcribed_RNA"/>
</dbReference>
<dbReference type="GO" id="GO:0005736">
    <property type="term" value="C:RNA polymerase I complex"/>
    <property type="evidence" value="ECO:0007669"/>
    <property type="project" value="TreeGrafter"/>
</dbReference>
<keyword evidence="12" id="KW-0539">Nucleus</keyword>
<keyword evidence="6" id="KW-0808">Transferase</keyword>
<dbReference type="Pfam" id="PF00623">
    <property type="entry name" value="RNA_pol_Rpb1_2"/>
    <property type="match status" value="1"/>
</dbReference>
<dbReference type="PANTHER" id="PTHR19376:SF11">
    <property type="entry name" value="DNA-DIRECTED RNA POLYMERASE I SUBUNIT RPA1"/>
    <property type="match status" value="1"/>
</dbReference>
<dbReference type="SMART" id="SM00663">
    <property type="entry name" value="RPOLA_N"/>
    <property type="match status" value="1"/>
</dbReference>
<feature type="region of interest" description="Disordered" evidence="15">
    <location>
        <begin position="787"/>
        <end position="1012"/>
    </location>
</feature>
<sequence length="1260" mass="133989">MAHTARVLKGQRTIRMHYANCSTYNADFDGDEMNIHFPQDHLARAEAYEIVRADQQFTVPTDGKPLRGLIQDHVCGGVLLTKRDTFLTRAQFQQYMYLTLVDFTGPETGGGALAGHSLRMPPPTVVKPQSLWTGKQLFTTVLEHMTHGRAPMTFSHGTKTPANYWGGDGSGEGELIVRRNYVCSGILDKNVFGKFGLVHAVVELHGPVLAGDLISALSRLLTAFLQAYGMTCGMDDLLLQPASEVGRRAALDEAQRACRGAAATFAEADASVPDVALRRQIATRLREREGAEATLDMRSSSALNKVTSATVAKCLPHGTRKPFPKNCLSLMTQSGAKGSMVNFSQIAACLGQQELEGRRVPRMTSGKTLPCFQPHDTGPRAGGFIEDRFLTGLRPQEYFFHCMAGREGLVDTAVKTSRSGYLQRCLVKNLEALRVHYDYTVRDCDGAIVQFQYGDDAVDVTKGGYMEQFRFLAENPELLRLNLAGAEAERARLRVQPTRPGCTSPRQHPPIPTLACRPVGSTLGTLPERFTDKLDDFLAQSHPGYFAGGVELGGKKSKGKSKSKKGGGGDAAGAVAGDGRQGLAAAVGMTAEEFTRLMNLRYLSSLAAPGEAVGCVAAQSVGEPSTQMTLNTFHFAGRGEANVTLGIPRLRELLMAAAKKLATPVMTMTLLQHAQTKEAALNLARRLRRVRLAELVRRLTVTESPCGRSHGGAGELARTYSIKVELRAAKDEEGGEDVMDENEEEREGEDKEDTGKVSFTEMAAAFEVEFVRRMYGEIRLELRRRGATRGQIHSGREEGTRTAGATAGAGRDEDGGDGDGDDKGKASGSGAGANKKGATREIEREEGEEEDDSDAEDEDEEGAKTEGRRGARGDGGGYAEADVEERAEKASRAKAITTGGGSKGSGKDGDGASSSSDSESGSGSDSDSSDDDDSDSDEEGIATAAGSKEKKKAAKAKAKAKPEAKDAEVAEGVGGATAAAEAQSAKGTKGAKGAKGAKTAARDTPAAAKGVKAKPARRVAGVGSDLLESLEDITESVVVDRTARTCMLTLSLRLSAPRLLMLEIAEAAAAATVVRSVAGIDKTFVIGKEPAEDPTGKSPLSVQTDGVNFAAAMANDDLVDCPSVKTNDVYAMLTTYGVEAARQTLVAEVRGVFGVYGIAVDSRHLSLIGDFMMQQGDYRPCSRAGMETSTSPFLKMSFETAAAFLVDATLKGSEDTLESPSARIVLGRVVEMGTGAFGLRYDMRRAGELQAQQKKAAGAF</sequence>
<evidence type="ECO:0000256" key="4">
    <source>
        <dbReference type="ARBA" id="ARBA00022478"/>
    </source>
</evidence>
<dbReference type="GO" id="GO:0006351">
    <property type="term" value="P:DNA-templated transcription"/>
    <property type="evidence" value="ECO:0007669"/>
    <property type="project" value="InterPro"/>
</dbReference>
<evidence type="ECO:0000256" key="14">
    <source>
        <dbReference type="ARBA" id="ARBA00074527"/>
    </source>
</evidence>
<feature type="compositionally biased region" description="Low complexity" evidence="15">
    <location>
        <begin position="994"/>
        <end position="1010"/>
    </location>
</feature>
<dbReference type="Gene3D" id="6.10.250.2940">
    <property type="match status" value="1"/>
</dbReference>
<keyword evidence="4" id="KW-0240">DNA-directed RNA polymerase</keyword>
<feature type="compositionally biased region" description="Basic residues" evidence="15">
    <location>
        <begin position="555"/>
        <end position="565"/>
    </location>
</feature>
<dbReference type="PANTHER" id="PTHR19376">
    <property type="entry name" value="DNA-DIRECTED RNA POLYMERASE"/>
    <property type="match status" value="1"/>
</dbReference>
<dbReference type="Gene3D" id="6.20.50.80">
    <property type="match status" value="1"/>
</dbReference>
<keyword evidence="8" id="KW-0479">Metal-binding</keyword>
<evidence type="ECO:0000256" key="1">
    <source>
        <dbReference type="ARBA" id="ARBA00004123"/>
    </source>
</evidence>
<keyword evidence="7" id="KW-0548">Nucleotidyltransferase</keyword>
<feature type="compositionally biased region" description="Acidic residues" evidence="15">
    <location>
        <begin position="927"/>
        <end position="940"/>
    </location>
</feature>
<evidence type="ECO:0000256" key="13">
    <source>
        <dbReference type="ARBA" id="ARBA00074245"/>
    </source>
</evidence>
<evidence type="ECO:0000256" key="6">
    <source>
        <dbReference type="ARBA" id="ARBA00022679"/>
    </source>
</evidence>
<dbReference type="AlphaFoldDB" id="A0A7S0SX43"/>
<dbReference type="Pfam" id="PF04998">
    <property type="entry name" value="RNA_pol_Rpb1_5"/>
    <property type="match status" value="1"/>
</dbReference>
<evidence type="ECO:0000256" key="2">
    <source>
        <dbReference type="ARBA" id="ARBA00006460"/>
    </source>
</evidence>
<protein>
    <recommendedName>
        <fullName evidence="13">DNA-directed RNA polymerase I subunit RPA1</fullName>
        <ecNumber evidence="3">2.7.7.6</ecNumber>
    </recommendedName>
    <alternativeName>
        <fullName evidence="14">DNA-directed RNA polymerase I subunit rpa1</fullName>
    </alternativeName>
</protein>
<evidence type="ECO:0000256" key="10">
    <source>
        <dbReference type="ARBA" id="ARBA00022842"/>
    </source>
</evidence>
<feature type="compositionally biased region" description="Acidic residues" evidence="15">
    <location>
        <begin position="844"/>
        <end position="861"/>
    </location>
</feature>
<gene>
    <name evidence="17" type="ORF">MANT1106_LOCUS18003</name>
</gene>
<evidence type="ECO:0000256" key="15">
    <source>
        <dbReference type="SAM" id="MobiDB-lite"/>
    </source>
</evidence>
<dbReference type="InterPro" id="IPR045867">
    <property type="entry name" value="DNA-dir_RpoC_beta_prime"/>
</dbReference>
<name>A0A7S0SX43_9CHLO</name>
<dbReference type="Gene3D" id="1.10.150.390">
    <property type="match status" value="1"/>
</dbReference>
<feature type="compositionally biased region" description="Low complexity" evidence="15">
    <location>
        <begin position="826"/>
        <end position="836"/>
    </location>
</feature>
<feature type="compositionally biased region" description="Basic residues" evidence="15">
    <location>
        <begin position="949"/>
        <end position="959"/>
    </location>
</feature>
<dbReference type="InterPro" id="IPR000722">
    <property type="entry name" value="RNA_pol_asu"/>
</dbReference>
<feature type="compositionally biased region" description="Low complexity" evidence="15">
    <location>
        <begin position="911"/>
        <end position="926"/>
    </location>
</feature>
<dbReference type="InterPro" id="IPR007083">
    <property type="entry name" value="RNA_pol_Rpb1_4"/>
</dbReference>
<evidence type="ECO:0000256" key="9">
    <source>
        <dbReference type="ARBA" id="ARBA00022833"/>
    </source>
</evidence>
<comment type="subcellular location">
    <subcellularLocation>
        <location evidence="1">Nucleus</location>
    </subcellularLocation>
</comment>
<dbReference type="Gene3D" id="1.10.274.100">
    <property type="entry name" value="RNA polymerase Rpb1, domain 3"/>
    <property type="match status" value="1"/>
</dbReference>
<evidence type="ECO:0000256" key="7">
    <source>
        <dbReference type="ARBA" id="ARBA00022695"/>
    </source>
</evidence>
<evidence type="ECO:0000256" key="3">
    <source>
        <dbReference type="ARBA" id="ARBA00012418"/>
    </source>
</evidence>
<dbReference type="GO" id="GO:0003899">
    <property type="term" value="F:DNA-directed RNA polymerase activity"/>
    <property type="evidence" value="ECO:0007669"/>
    <property type="project" value="UniProtKB-EC"/>
</dbReference>
<evidence type="ECO:0000256" key="5">
    <source>
        <dbReference type="ARBA" id="ARBA00022640"/>
    </source>
</evidence>
<evidence type="ECO:0000256" key="11">
    <source>
        <dbReference type="ARBA" id="ARBA00023163"/>
    </source>
</evidence>
<evidence type="ECO:0000256" key="12">
    <source>
        <dbReference type="ARBA" id="ARBA00023242"/>
    </source>
</evidence>
<proteinExistence type="inferred from homology"/>
<dbReference type="GO" id="GO:0046872">
    <property type="term" value="F:metal ion binding"/>
    <property type="evidence" value="ECO:0007669"/>
    <property type="project" value="UniProtKB-KW"/>
</dbReference>
<evidence type="ECO:0000259" key="16">
    <source>
        <dbReference type="SMART" id="SM00663"/>
    </source>
</evidence>
<comment type="similarity">
    <text evidence="2">Belongs to the RNA polymerase beta' chain family.</text>
</comment>
<dbReference type="Gene3D" id="3.30.70.2850">
    <property type="match status" value="1"/>
</dbReference>
<dbReference type="InterPro" id="IPR038120">
    <property type="entry name" value="Rpb1_funnel_sf"/>
</dbReference>
<reference evidence="17" key="1">
    <citation type="submission" date="2021-01" db="EMBL/GenBank/DDBJ databases">
        <authorList>
            <person name="Corre E."/>
            <person name="Pelletier E."/>
            <person name="Niang G."/>
            <person name="Scheremetjew M."/>
            <person name="Finn R."/>
            <person name="Kale V."/>
            <person name="Holt S."/>
            <person name="Cochrane G."/>
            <person name="Meng A."/>
            <person name="Brown T."/>
            <person name="Cohen L."/>
        </authorList>
    </citation>
    <scope>NUCLEOTIDE SEQUENCE</scope>
    <source>
        <strain evidence="17">SL-175</strain>
    </source>
</reference>
<dbReference type="SUPFAM" id="SSF64484">
    <property type="entry name" value="beta and beta-prime subunits of DNA dependent RNA-polymerase"/>
    <property type="match status" value="1"/>
</dbReference>
<feature type="domain" description="RNA polymerase N-terminal" evidence="16">
    <location>
        <begin position="1"/>
        <end position="81"/>
    </location>
</feature>
<organism evidence="17">
    <name type="scientific">Mantoniella antarctica</name>
    <dbReference type="NCBI Taxonomy" id="81844"/>
    <lineage>
        <taxon>Eukaryota</taxon>
        <taxon>Viridiplantae</taxon>
        <taxon>Chlorophyta</taxon>
        <taxon>Mamiellophyceae</taxon>
        <taxon>Mamiellales</taxon>
        <taxon>Mamiellaceae</taxon>
        <taxon>Mantoniella</taxon>
    </lineage>
</organism>
<evidence type="ECO:0000256" key="8">
    <source>
        <dbReference type="ARBA" id="ARBA00022723"/>
    </source>
</evidence>
<feature type="region of interest" description="Disordered" evidence="15">
    <location>
        <begin position="729"/>
        <end position="758"/>
    </location>
</feature>
<feature type="region of interest" description="Disordered" evidence="15">
    <location>
        <begin position="550"/>
        <end position="575"/>
    </location>
</feature>
<dbReference type="InterPro" id="IPR015699">
    <property type="entry name" value="DNA-dir_RNA_pol1_lsu_N"/>
</dbReference>
<dbReference type="EC" id="2.7.7.6" evidence="3"/>
<dbReference type="FunFam" id="1.10.150.390:FF:000005">
    <property type="entry name" value="DNA-directed RNA polymerase subunit"/>
    <property type="match status" value="1"/>
</dbReference>
<dbReference type="GO" id="GO:0003677">
    <property type="term" value="F:DNA binding"/>
    <property type="evidence" value="ECO:0007669"/>
    <property type="project" value="InterPro"/>
</dbReference>
<feature type="compositionally biased region" description="Acidic residues" evidence="15">
    <location>
        <begin position="733"/>
        <end position="752"/>
    </location>
</feature>
<dbReference type="Gene3D" id="1.10.132.30">
    <property type="match status" value="1"/>
</dbReference>
<accession>A0A7S0SX43</accession>
<dbReference type="InterPro" id="IPR006592">
    <property type="entry name" value="RNA_pol_N"/>
</dbReference>
<dbReference type="CDD" id="cd01435">
    <property type="entry name" value="RNAP_I_RPA1_N"/>
    <property type="match status" value="1"/>
</dbReference>
<dbReference type="InterPro" id="IPR007081">
    <property type="entry name" value="RNA_pol_Rpb1_5"/>
</dbReference>
<dbReference type="Pfam" id="PF04983">
    <property type="entry name" value="RNA_pol_Rpb1_3"/>
    <property type="match status" value="1"/>
</dbReference>
<keyword evidence="5" id="KW-0934">Plastid</keyword>
<keyword evidence="9" id="KW-0862">Zinc</keyword>